<dbReference type="AlphaFoldDB" id="A0A0E3QIC9"/>
<sequence>MSSRILFITLATLLFLSSFTAATIENLDEREPSSNYTVTPSFDTEIGPVNKNVDALAAYSFDSNMQHNNTSISFDVSQTRLENSTRIISSFGERKIGSKNAAEASLFIKDEMEKAGLQVSLDNFSARVRTRDFNYWNVSGTNVVGIKEGKALKDEIILVTAHYDSRIIVHPESGLKDIFDSEIRKPYLWPVWSDTYICESANGTGADDNAGGVACMLELARVLQNESFDRTIYFIAFSGEEYNLLGSQAWVEAHPELKDDIVAVINVDSIGNEPLYVEYLPQNAWLKSVLENEARDLGIKIQCDIPDYSNFIHPLIGGDHEIFWESDIPAVAICHHNGRNFHKLSDTVDNIDFSIVRNVSVLTAKSLIYLASPYENQAPFVNVSNPEVSGASFELLYNVSDPEATIDIFFDNQSLGNLQSGRNFSLPEGKHTIKVLATDCYGNRGSDSINIVNEEKQNRSFELSDQEIKYCGGKYIIGYPENSVDSNRTLYYYLDGFGPLDTGGFLVLTPCSHNLKIWSEDENGVLFMENETSDFNKYSMEMIEINNPIADRKNPLLFLSCLFAILAVIAFYEKLIKKSFLGQKDSEVKKK</sequence>
<protein>
    <submittedName>
        <fullName evidence="3">Putative aminopeptidase</fullName>
    </submittedName>
</protein>
<keyword evidence="1" id="KW-0812">Transmembrane</keyword>
<accession>A0A0E3QIC9</accession>
<dbReference type="RefSeq" id="WP_011305681.1">
    <property type="nucleotide sequence ID" value="NZ_CP009526.1"/>
</dbReference>
<dbReference type="PANTHER" id="PTHR12147:SF26">
    <property type="entry name" value="PEPTIDASE M28 DOMAIN-CONTAINING PROTEIN"/>
    <property type="match status" value="1"/>
</dbReference>
<dbReference type="GO" id="GO:0004177">
    <property type="term" value="F:aminopeptidase activity"/>
    <property type="evidence" value="ECO:0007669"/>
    <property type="project" value="UniProtKB-KW"/>
</dbReference>
<dbReference type="InterPro" id="IPR045175">
    <property type="entry name" value="M28_fam"/>
</dbReference>
<dbReference type="GO" id="GO:0006508">
    <property type="term" value="P:proteolysis"/>
    <property type="evidence" value="ECO:0007669"/>
    <property type="project" value="InterPro"/>
</dbReference>
<organism evidence="3">
    <name type="scientific">Methanosarcina barkeri str. Wiesmoor</name>
    <dbReference type="NCBI Taxonomy" id="1434109"/>
    <lineage>
        <taxon>Archaea</taxon>
        <taxon>Methanobacteriati</taxon>
        <taxon>Methanobacteriota</taxon>
        <taxon>Stenosarchaea group</taxon>
        <taxon>Methanomicrobia</taxon>
        <taxon>Methanosarcinales</taxon>
        <taxon>Methanosarcinaceae</taxon>
        <taxon>Methanosarcina</taxon>
    </lineage>
</organism>
<keyword evidence="3" id="KW-0378">Hydrolase</keyword>
<evidence type="ECO:0000313" key="3">
    <source>
        <dbReference type="EMBL" id="AKB49603.1"/>
    </source>
</evidence>
<dbReference type="GO" id="GO:0008235">
    <property type="term" value="F:metalloexopeptidase activity"/>
    <property type="evidence" value="ECO:0007669"/>
    <property type="project" value="InterPro"/>
</dbReference>
<name>A0A0E3QIC9_METBA</name>
<keyword evidence="3" id="KW-0031">Aminopeptidase</keyword>
<feature type="transmembrane region" description="Helical" evidence="1">
    <location>
        <begin position="555"/>
        <end position="572"/>
    </location>
</feature>
<feature type="domain" description="Peptidase M28" evidence="2">
    <location>
        <begin position="142"/>
        <end position="360"/>
    </location>
</feature>
<proteinExistence type="predicted"/>
<keyword evidence="1" id="KW-0472">Membrane</keyword>
<dbReference type="Pfam" id="PF04389">
    <property type="entry name" value="Peptidase_M28"/>
    <property type="match status" value="1"/>
</dbReference>
<evidence type="ECO:0000259" key="2">
    <source>
        <dbReference type="Pfam" id="PF04389"/>
    </source>
</evidence>
<dbReference type="HOGENOM" id="CLU_463551_0_0_2"/>
<dbReference type="SMR" id="A0A0E3QIC9"/>
<dbReference type="PANTHER" id="PTHR12147">
    <property type="entry name" value="METALLOPEPTIDASE M28 FAMILY MEMBER"/>
    <property type="match status" value="1"/>
</dbReference>
<keyword evidence="3" id="KW-0645">Protease</keyword>
<keyword evidence="1" id="KW-1133">Transmembrane helix</keyword>
<gene>
    <name evidence="3" type="ORF">MSBRW_0350</name>
</gene>
<dbReference type="SUPFAM" id="SSF53187">
    <property type="entry name" value="Zn-dependent exopeptidases"/>
    <property type="match status" value="1"/>
</dbReference>
<reference evidence="3" key="1">
    <citation type="submission" date="2014-07" db="EMBL/GenBank/DDBJ databases">
        <title>Methanogenic archaea and the global carbon cycle.</title>
        <authorList>
            <person name="Henriksen J.R."/>
            <person name="Luke J."/>
            <person name="Reinhart S."/>
            <person name="Benedict M.N."/>
            <person name="Youngblut N.D."/>
            <person name="Metcalf M.E."/>
            <person name="Whitaker R.J."/>
            <person name="Metcalf W.W."/>
        </authorList>
    </citation>
    <scope>NUCLEOTIDE SEQUENCE [LARGE SCALE GENOMIC DNA]</scope>
    <source>
        <strain evidence="3">Wiesmoor</strain>
    </source>
</reference>
<dbReference type="GeneID" id="24821752"/>
<dbReference type="KEGG" id="mbw:MSBRW_0350"/>
<dbReference type="EMBL" id="CP009526">
    <property type="protein sequence ID" value="AKB49603.1"/>
    <property type="molecule type" value="Genomic_DNA"/>
</dbReference>
<dbReference type="PATRIC" id="fig|1434109.4.peg.428"/>
<evidence type="ECO:0000256" key="1">
    <source>
        <dbReference type="SAM" id="Phobius"/>
    </source>
</evidence>
<dbReference type="Gene3D" id="3.40.630.10">
    <property type="entry name" value="Zn peptidases"/>
    <property type="match status" value="1"/>
</dbReference>
<dbReference type="Proteomes" id="UP000033038">
    <property type="component" value="Chromosome"/>
</dbReference>
<dbReference type="InterPro" id="IPR007484">
    <property type="entry name" value="Peptidase_M28"/>
</dbReference>